<dbReference type="EMBL" id="BGPR01059224">
    <property type="protein sequence ID" value="GBO35263.1"/>
    <property type="molecule type" value="Genomic_DNA"/>
</dbReference>
<evidence type="ECO:0000256" key="1">
    <source>
        <dbReference type="SAM" id="Phobius"/>
    </source>
</evidence>
<organism evidence="2 3">
    <name type="scientific">Araneus ventricosus</name>
    <name type="common">Orbweaver spider</name>
    <name type="synonym">Epeira ventricosa</name>
    <dbReference type="NCBI Taxonomy" id="182803"/>
    <lineage>
        <taxon>Eukaryota</taxon>
        <taxon>Metazoa</taxon>
        <taxon>Ecdysozoa</taxon>
        <taxon>Arthropoda</taxon>
        <taxon>Chelicerata</taxon>
        <taxon>Arachnida</taxon>
        <taxon>Araneae</taxon>
        <taxon>Araneomorphae</taxon>
        <taxon>Entelegynae</taxon>
        <taxon>Araneoidea</taxon>
        <taxon>Araneidae</taxon>
        <taxon>Araneus</taxon>
    </lineage>
</organism>
<evidence type="ECO:0000313" key="2">
    <source>
        <dbReference type="EMBL" id="GBO35263.1"/>
    </source>
</evidence>
<keyword evidence="1" id="KW-1133">Transmembrane helix</keyword>
<proteinExistence type="predicted"/>
<sequence length="117" mass="12726">MTGGSEPWCSSNHFQKSFCHKRGKVCTLISANNLRETVAVKIFKRTSRVVFAVIFLMRMASSQGVHTSAAQITNLCPLRDGGSKGPMQSTLQTTNRFSGLMIGCIGILSLYVIALLT</sequence>
<reference evidence="2 3" key="1">
    <citation type="journal article" date="2019" name="Sci. Rep.">
        <title>Orb-weaving spider Araneus ventricosus genome elucidates the spidroin gene catalogue.</title>
        <authorList>
            <person name="Kono N."/>
            <person name="Nakamura H."/>
            <person name="Ohtoshi R."/>
            <person name="Moran D.A.P."/>
            <person name="Shinohara A."/>
            <person name="Yoshida Y."/>
            <person name="Fujiwara M."/>
            <person name="Mori M."/>
            <person name="Tomita M."/>
            <person name="Arakawa K."/>
        </authorList>
    </citation>
    <scope>NUCLEOTIDE SEQUENCE [LARGE SCALE GENOMIC DNA]</scope>
</reference>
<keyword evidence="1" id="KW-0812">Transmembrane</keyword>
<gene>
    <name evidence="2" type="ORF">AVEN_177936_1</name>
</gene>
<keyword evidence="3" id="KW-1185">Reference proteome</keyword>
<name>A0A4Y2WC63_ARAVE</name>
<protein>
    <submittedName>
        <fullName evidence="2">Uncharacterized protein</fullName>
    </submittedName>
</protein>
<keyword evidence="1" id="KW-0472">Membrane</keyword>
<accession>A0A4Y2WC63</accession>
<evidence type="ECO:0000313" key="3">
    <source>
        <dbReference type="Proteomes" id="UP000499080"/>
    </source>
</evidence>
<dbReference type="AlphaFoldDB" id="A0A4Y2WC63"/>
<feature type="transmembrane region" description="Helical" evidence="1">
    <location>
        <begin position="97"/>
        <end position="116"/>
    </location>
</feature>
<dbReference type="Proteomes" id="UP000499080">
    <property type="component" value="Unassembled WGS sequence"/>
</dbReference>
<comment type="caution">
    <text evidence="2">The sequence shown here is derived from an EMBL/GenBank/DDBJ whole genome shotgun (WGS) entry which is preliminary data.</text>
</comment>